<gene>
    <name evidence="1" type="ORF">GIV68_28270</name>
</gene>
<name>A0ABS9GVZ7_9PSED</name>
<protein>
    <submittedName>
        <fullName evidence="1">Uncharacterized protein</fullName>
    </submittedName>
</protein>
<keyword evidence="2" id="KW-1185">Reference proteome</keyword>
<dbReference type="EMBL" id="WKAT01000119">
    <property type="protein sequence ID" value="MCF5548642.1"/>
    <property type="molecule type" value="Genomic_DNA"/>
</dbReference>
<evidence type="ECO:0000313" key="1">
    <source>
        <dbReference type="EMBL" id="MCF5548642.1"/>
    </source>
</evidence>
<comment type="caution">
    <text evidence="1">The sequence shown here is derived from an EMBL/GenBank/DDBJ whole genome shotgun (WGS) entry which is preliminary data.</text>
</comment>
<sequence length="133" mass="14859">MKEQSNPIANNLKNALVVAINELVEEEVTLLIENAVVTCFASHCPYEIVVGKTYCVELTLNLPESYEAHKTPTTHVLAKRTGSGFSYALYGLLSDDTFQTFTLLNDEGIHYDHPGLNDSFIKIIVDRIDVTFH</sequence>
<accession>A0ABS9GVZ7</accession>
<evidence type="ECO:0000313" key="2">
    <source>
        <dbReference type="Proteomes" id="UP000814158"/>
    </source>
</evidence>
<proteinExistence type="predicted"/>
<organism evidence="1 2">
    <name type="scientific">Pseudomonas salomonii</name>
    <dbReference type="NCBI Taxonomy" id="191391"/>
    <lineage>
        <taxon>Bacteria</taxon>
        <taxon>Pseudomonadati</taxon>
        <taxon>Pseudomonadota</taxon>
        <taxon>Gammaproteobacteria</taxon>
        <taxon>Pseudomonadales</taxon>
        <taxon>Pseudomonadaceae</taxon>
        <taxon>Pseudomonas</taxon>
    </lineage>
</organism>
<dbReference type="Proteomes" id="UP000814158">
    <property type="component" value="Unassembled WGS sequence"/>
</dbReference>
<reference evidence="1 2" key="1">
    <citation type="submission" date="2019-11" db="EMBL/GenBank/DDBJ databases">
        <title>Epiphytic Pseudomonas syringae from cherry orchards.</title>
        <authorList>
            <person name="Hulin M.T."/>
        </authorList>
    </citation>
    <scope>NUCLEOTIDE SEQUENCE [LARGE SCALE GENOMIC DNA]</scope>
    <source>
        <strain evidence="1 2">PA-3-2A</strain>
    </source>
</reference>